<feature type="domain" description="Transcription initiation factor IIA gamma subunit N-terminal" evidence="6">
    <location>
        <begin position="7"/>
        <end position="53"/>
    </location>
</feature>
<protein>
    <recommendedName>
        <fullName evidence="10">Transcription initiation factor IIA subunit 2</fullName>
    </recommendedName>
</protein>
<dbReference type="GO" id="GO:0005672">
    <property type="term" value="C:transcription factor TFIIA complex"/>
    <property type="evidence" value="ECO:0007669"/>
    <property type="project" value="InterPro"/>
</dbReference>
<organism evidence="8 9">
    <name type="scientific">Pristionchus entomophagus</name>
    <dbReference type="NCBI Taxonomy" id="358040"/>
    <lineage>
        <taxon>Eukaryota</taxon>
        <taxon>Metazoa</taxon>
        <taxon>Ecdysozoa</taxon>
        <taxon>Nematoda</taxon>
        <taxon>Chromadorea</taxon>
        <taxon>Rhabditida</taxon>
        <taxon>Rhabditina</taxon>
        <taxon>Diplogasteromorpha</taxon>
        <taxon>Diplogasteroidea</taxon>
        <taxon>Neodiplogasteridae</taxon>
        <taxon>Pristionchus</taxon>
    </lineage>
</organism>
<dbReference type="Proteomes" id="UP001432027">
    <property type="component" value="Unassembled WGS sequence"/>
</dbReference>
<evidence type="ECO:0008006" key="10">
    <source>
        <dbReference type="Google" id="ProtNLM"/>
    </source>
</evidence>
<dbReference type="PANTHER" id="PTHR10966">
    <property type="entry name" value="TRANSCRIPTION INITIATION FACTOR IIA SUBUNIT 2"/>
    <property type="match status" value="1"/>
</dbReference>
<dbReference type="Gene3D" id="1.10.287.190">
    <property type="entry name" value="Transcription factor IIA gamma subunit, alpha-helical domain"/>
    <property type="match status" value="1"/>
</dbReference>
<dbReference type="InterPro" id="IPR015872">
    <property type="entry name" value="TFIIA_gsu_N"/>
</dbReference>
<keyword evidence="9" id="KW-1185">Reference proteome</keyword>
<sequence>RCRMTQYYQLYRETTAGIALKEVLDQMMDDDLIPKAIAQKVLCSFDKNMSKALGQRAKNRVQFKAGKLVAYRYCDNVWTLVMDNVEFRDVHRSSLDAGNRRMKFVACDGRAPGTNTDK</sequence>
<comment type="similarity">
    <text evidence="2">Belongs to the TFIIA subunit 2 family.</text>
</comment>
<feature type="domain" description="Transcription initiation factor IIA gamma subunit C-terminal" evidence="7">
    <location>
        <begin position="66"/>
        <end position="109"/>
    </location>
</feature>
<evidence type="ECO:0000256" key="1">
    <source>
        <dbReference type="ARBA" id="ARBA00004123"/>
    </source>
</evidence>
<evidence type="ECO:0000256" key="2">
    <source>
        <dbReference type="ARBA" id="ARBA00007675"/>
    </source>
</evidence>
<dbReference type="CDD" id="cd10014">
    <property type="entry name" value="TFIIA_gamma_C"/>
    <property type="match status" value="1"/>
</dbReference>
<keyword evidence="4" id="KW-0804">Transcription</keyword>
<dbReference type="InterPro" id="IPR015871">
    <property type="entry name" value="TFIIA_gsu_C"/>
</dbReference>
<dbReference type="GO" id="GO:0006367">
    <property type="term" value="P:transcription initiation at RNA polymerase II promoter"/>
    <property type="evidence" value="ECO:0007669"/>
    <property type="project" value="InterPro"/>
</dbReference>
<comment type="subcellular location">
    <subcellularLocation>
        <location evidence="1">Nucleus</location>
    </subcellularLocation>
</comment>
<evidence type="ECO:0000256" key="4">
    <source>
        <dbReference type="ARBA" id="ARBA00023163"/>
    </source>
</evidence>
<accession>A0AAV5T456</accession>
<dbReference type="Gene3D" id="2.30.18.10">
    <property type="entry name" value="Transcription factor IIA (TFIIA), beta-barrel domain"/>
    <property type="match status" value="1"/>
</dbReference>
<evidence type="ECO:0000256" key="3">
    <source>
        <dbReference type="ARBA" id="ARBA00023015"/>
    </source>
</evidence>
<evidence type="ECO:0000313" key="9">
    <source>
        <dbReference type="Proteomes" id="UP001432027"/>
    </source>
</evidence>
<dbReference type="InterPro" id="IPR003194">
    <property type="entry name" value="TFIIA_gsu"/>
</dbReference>
<dbReference type="Pfam" id="PF02268">
    <property type="entry name" value="TFIIA_gamma_N"/>
    <property type="match status" value="1"/>
</dbReference>
<dbReference type="SUPFAM" id="SSF47396">
    <property type="entry name" value="Transcription factor IIA (TFIIA), alpha-helical domain"/>
    <property type="match status" value="1"/>
</dbReference>
<keyword evidence="5" id="KW-0539">Nucleus</keyword>
<dbReference type="EMBL" id="BTSX01000003">
    <property type="protein sequence ID" value="GMS90049.1"/>
    <property type="molecule type" value="Genomic_DNA"/>
</dbReference>
<evidence type="ECO:0000259" key="7">
    <source>
        <dbReference type="Pfam" id="PF02751"/>
    </source>
</evidence>
<evidence type="ECO:0000256" key="5">
    <source>
        <dbReference type="ARBA" id="ARBA00023242"/>
    </source>
</evidence>
<evidence type="ECO:0000259" key="6">
    <source>
        <dbReference type="Pfam" id="PF02268"/>
    </source>
</evidence>
<comment type="caution">
    <text evidence="8">The sequence shown here is derived from an EMBL/GenBank/DDBJ whole genome shotgun (WGS) entry which is preliminary data.</text>
</comment>
<name>A0AAV5T456_9BILA</name>
<dbReference type="SUPFAM" id="SSF50784">
    <property type="entry name" value="Transcription factor IIA (TFIIA), beta-barrel domain"/>
    <property type="match status" value="1"/>
</dbReference>
<evidence type="ECO:0000313" key="8">
    <source>
        <dbReference type="EMBL" id="GMS90049.1"/>
    </source>
</evidence>
<gene>
    <name evidence="8" type="ORF">PENTCL1PPCAC_12224</name>
</gene>
<dbReference type="PIRSF" id="PIRSF009415">
    <property type="entry name" value="Hum_TFIIA_gamma"/>
    <property type="match status" value="1"/>
</dbReference>
<reference evidence="8" key="1">
    <citation type="submission" date="2023-10" db="EMBL/GenBank/DDBJ databases">
        <title>Genome assembly of Pristionchus species.</title>
        <authorList>
            <person name="Yoshida K."/>
            <person name="Sommer R.J."/>
        </authorList>
    </citation>
    <scope>NUCLEOTIDE SEQUENCE</scope>
    <source>
        <strain evidence="8">RS0144</strain>
    </source>
</reference>
<dbReference type="InterPro" id="IPR009083">
    <property type="entry name" value="TFIIA_a-hlx"/>
</dbReference>
<keyword evidence="3" id="KW-0805">Transcription regulation</keyword>
<feature type="non-terminal residue" evidence="8">
    <location>
        <position position="1"/>
    </location>
</feature>
<dbReference type="CDD" id="cd10145">
    <property type="entry name" value="TFIIA_gamma_N"/>
    <property type="match status" value="1"/>
</dbReference>
<dbReference type="Pfam" id="PF02751">
    <property type="entry name" value="TFIIA_gamma_C"/>
    <property type="match status" value="1"/>
</dbReference>
<dbReference type="InterPro" id="IPR009088">
    <property type="entry name" value="TFIIA_b-brl"/>
</dbReference>
<proteinExistence type="inferred from homology"/>
<dbReference type="AlphaFoldDB" id="A0AAV5T456"/>